<name>A0A4Y2JQ51_ARAVE</name>
<reference evidence="1 2" key="1">
    <citation type="journal article" date="2019" name="Sci. Rep.">
        <title>Orb-weaving spider Araneus ventricosus genome elucidates the spidroin gene catalogue.</title>
        <authorList>
            <person name="Kono N."/>
            <person name="Nakamura H."/>
            <person name="Ohtoshi R."/>
            <person name="Moran D.A.P."/>
            <person name="Shinohara A."/>
            <person name="Yoshida Y."/>
            <person name="Fujiwara M."/>
            <person name="Mori M."/>
            <person name="Tomita M."/>
            <person name="Arakawa K."/>
        </authorList>
    </citation>
    <scope>NUCLEOTIDE SEQUENCE [LARGE SCALE GENOMIC DNA]</scope>
</reference>
<proteinExistence type="predicted"/>
<accession>A0A4Y2JQ51</accession>
<sequence length="78" mass="9032">MKGKACMGFRRADPKTTKRIVQDVPREKRRMALACNTRKCQESKKRGGDTIPEQVRQSLLSHNELGFEKEVCLQHRGY</sequence>
<keyword evidence="2" id="KW-1185">Reference proteome</keyword>
<dbReference type="AlphaFoldDB" id="A0A4Y2JQ51"/>
<evidence type="ECO:0000313" key="2">
    <source>
        <dbReference type="Proteomes" id="UP000499080"/>
    </source>
</evidence>
<gene>
    <name evidence="1" type="ORF">AVEN_177960_1</name>
</gene>
<protein>
    <submittedName>
        <fullName evidence="1">Uncharacterized protein</fullName>
    </submittedName>
</protein>
<dbReference type="EMBL" id="BGPR01003797">
    <property type="protein sequence ID" value="GBM92531.1"/>
    <property type="molecule type" value="Genomic_DNA"/>
</dbReference>
<evidence type="ECO:0000313" key="1">
    <source>
        <dbReference type="EMBL" id="GBM92531.1"/>
    </source>
</evidence>
<organism evidence="1 2">
    <name type="scientific">Araneus ventricosus</name>
    <name type="common">Orbweaver spider</name>
    <name type="synonym">Epeira ventricosa</name>
    <dbReference type="NCBI Taxonomy" id="182803"/>
    <lineage>
        <taxon>Eukaryota</taxon>
        <taxon>Metazoa</taxon>
        <taxon>Ecdysozoa</taxon>
        <taxon>Arthropoda</taxon>
        <taxon>Chelicerata</taxon>
        <taxon>Arachnida</taxon>
        <taxon>Araneae</taxon>
        <taxon>Araneomorphae</taxon>
        <taxon>Entelegynae</taxon>
        <taxon>Araneoidea</taxon>
        <taxon>Araneidae</taxon>
        <taxon>Araneus</taxon>
    </lineage>
</organism>
<comment type="caution">
    <text evidence="1">The sequence shown here is derived from an EMBL/GenBank/DDBJ whole genome shotgun (WGS) entry which is preliminary data.</text>
</comment>
<dbReference type="Proteomes" id="UP000499080">
    <property type="component" value="Unassembled WGS sequence"/>
</dbReference>